<dbReference type="Gene3D" id="1.10.1740.10">
    <property type="match status" value="1"/>
</dbReference>
<proteinExistence type="predicted"/>
<sequence length="58" mass="6531">MIMDSQLYNKLKAHIGIQAVNFYRKTPHSIEYDDLVGAGWEGVAVALDRFDESAGNQF</sequence>
<dbReference type="GO" id="GO:0006352">
    <property type="term" value="P:DNA-templated transcription initiation"/>
    <property type="evidence" value="ECO:0007669"/>
    <property type="project" value="InterPro"/>
</dbReference>
<comment type="caution">
    <text evidence="1">The sequence shown here is derived from an EMBL/GenBank/DDBJ whole genome shotgun (WGS) entry which is preliminary data.</text>
</comment>
<dbReference type="GO" id="GO:0003700">
    <property type="term" value="F:DNA-binding transcription factor activity"/>
    <property type="evidence" value="ECO:0007669"/>
    <property type="project" value="InterPro"/>
</dbReference>
<feature type="non-terminal residue" evidence="1">
    <location>
        <position position="58"/>
    </location>
</feature>
<dbReference type="InterPro" id="IPR013325">
    <property type="entry name" value="RNA_pol_sigma_r2"/>
</dbReference>
<dbReference type="SUPFAM" id="SSF88946">
    <property type="entry name" value="Sigma2 domain of RNA polymerase sigma factors"/>
    <property type="match status" value="1"/>
</dbReference>
<organism evidence="1">
    <name type="scientific">marine sediment metagenome</name>
    <dbReference type="NCBI Taxonomy" id="412755"/>
    <lineage>
        <taxon>unclassified sequences</taxon>
        <taxon>metagenomes</taxon>
        <taxon>ecological metagenomes</taxon>
    </lineage>
</organism>
<protein>
    <submittedName>
        <fullName evidence="1">Uncharacterized protein</fullName>
    </submittedName>
</protein>
<reference evidence="1" key="1">
    <citation type="journal article" date="2014" name="Front. Microbiol.">
        <title>High frequency of phylogenetically diverse reductive dehalogenase-homologous genes in deep subseafloor sedimentary metagenomes.</title>
        <authorList>
            <person name="Kawai M."/>
            <person name="Futagami T."/>
            <person name="Toyoda A."/>
            <person name="Takaki Y."/>
            <person name="Nishi S."/>
            <person name="Hori S."/>
            <person name="Arai W."/>
            <person name="Tsubouchi T."/>
            <person name="Morono Y."/>
            <person name="Uchiyama I."/>
            <person name="Ito T."/>
            <person name="Fujiyama A."/>
            <person name="Inagaki F."/>
            <person name="Takami H."/>
        </authorList>
    </citation>
    <scope>NUCLEOTIDE SEQUENCE</scope>
    <source>
        <strain evidence="1">Expedition CK06-06</strain>
    </source>
</reference>
<evidence type="ECO:0000313" key="1">
    <source>
        <dbReference type="EMBL" id="GAH12373.1"/>
    </source>
</evidence>
<dbReference type="AlphaFoldDB" id="X1EUR0"/>
<dbReference type="EMBL" id="BART01033907">
    <property type="protein sequence ID" value="GAH12373.1"/>
    <property type="molecule type" value="Genomic_DNA"/>
</dbReference>
<accession>X1EUR0</accession>
<gene>
    <name evidence="1" type="ORF">S01H4_58107</name>
</gene>
<name>X1EUR0_9ZZZZ</name>